<organism evidence="4 5">
    <name type="scientific">Clonostachys rhizophaga</name>
    <dbReference type="NCBI Taxonomy" id="160324"/>
    <lineage>
        <taxon>Eukaryota</taxon>
        <taxon>Fungi</taxon>
        <taxon>Dikarya</taxon>
        <taxon>Ascomycota</taxon>
        <taxon>Pezizomycotina</taxon>
        <taxon>Sordariomycetes</taxon>
        <taxon>Hypocreomycetidae</taxon>
        <taxon>Hypocreales</taxon>
        <taxon>Bionectriaceae</taxon>
        <taxon>Clonostachys</taxon>
    </lineage>
</organism>
<dbReference type="Proteomes" id="UP000696573">
    <property type="component" value="Unassembled WGS sequence"/>
</dbReference>
<evidence type="ECO:0000313" key="5">
    <source>
        <dbReference type="Proteomes" id="UP000696573"/>
    </source>
</evidence>
<comment type="similarity">
    <text evidence="1">Belongs to the short-chain dehydrogenases/reductases (SDR) family.</text>
</comment>
<dbReference type="PANTHER" id="PTHR24320">
    <property type="entry name" value="RETINOL DEHYDROGENASE"/>
    <property type="match status" value="1"/>
</dbReference>
<evidence type="ECO:0000256" key="2">
    <source>
        <dbReference type="ARBA" id="ARBA00022857"/>
    </source>
</evidence>
<evidence type="ECO:0000256" key="3">
    <source>
        <dbReference type="ARBA" id="ARBA00023002"/>
    </source>
</evidence>
<dbReference type="PANTHER" id="PTHR24320:SF282">
    <property type="entry name" value="WW DOMAIN-CONTAINING OXIDOREDUCTASE"/>
    <property type="match status" value="1"/>
</dbReference>
<keyword evidence="2" id="KW-0521">NADP</keyword>
<name>A0A9N9VKV4_9HYPO</name>
<sequence length="335" mass="36494">RTIKTTHLNQAHTIAAKMTFHPDSLPSLSGKVYIVTGGTAGIGYYTVARLAQRGAHVYLCARSEAKGQKAIEGIQSLYPNSNLSVLVMDHMSLPTVVAAAKLFMTKETVLHGLVNNAGIMATPFELTEHGYEAHWQINYIAHWLFTSHLLPLLLETSKTLPAGSVRIVNLTSGGHMSAPKPGIDFEDTSLAKAAPITQYGQSKLANILHAKTLNKRYGPGSSSAKNGKGEIWTSSVHPGIVESELDDRALEMPWFMTIASGIAQAIGARWPTDKGAWTPVFCATSPEMKPEQSGEYFERIAKTGGMLQSAKSKDMELAEKLERWVEAEMKKQGYI</sequence>
<feature type="non-terminal residue" evidence="4">
    <location>
        <position position="1"/>
    </location>
</feature>
<keyword evidence="5" id="KW-1185">Reference proteome</keyword>
<evidence type="ECO:0000313" key="4">
    <source>
        <dbReference type="EMBL" id="CAH0025327.1"/>
    </source>
</evidence>
<gene>
    <name evidence="4" type="ORF">CRHIZ90672A_00008117</name>
</gene>
<evidence type="ECO:0008006" key="6">
    <source>
        <dbReference type="Google" id="ProtNLM"/>
    </source>
</evidence>
<proteinExistence type="inferred from homology"/>
<dbReference type="InterPro" id="IPR002347">
    <property type="entry name" value="SDR_fam"/>
</dbReference>
<dbReference type="AlphaFoldDB" id="A0A9N9VKV4"/>
<reference evidence="4" key="1">
    <citation type="submission" date="2021-10" db="EMBL/GenBank/DDBJ databases">
        <authorList>
            <person name="Piombo E."/>
        </authorList>
    </citation>
    <scope>NUCLEOTIDE SEQUENCE</scope>
</reference>
<dbReference type="EMBL" id="CABFNQ020000710">
    <property type="protein sequence ID" value="CAH0025327.1"/>
    <property type="molecule type" value="Genomic_DNA"/>
</dbReference>
<dbReference type="InterPro" id="IPR036291">
    <property type="entry name" value="NAD(P)-bd_dom_sf"/>
</dbReference>
<dbReference type="Pfam" id="PF00106">
    <property type="entry name" value="adh_short"/>
    <property type="match status" value="1"/>
</dbReference>
<dbReference type="GO" id="GO:0016491">
    <property type="term" value="F:oxidoreductase activity"/>
    <property type="evidence" value="ECO:0007669"/>
    <property type="project" value="UniProtKB-KW"/>
</dbReference>
<dbReference type="OrthoDB" id="191139at2759"/>
<dbReference type="SUPFAM" id="SSF51735">
    <property type="entry name" value="NAD(P)-binding Rossmann-fold domains"/>
    <property type="match status" value="1"/>
</dbReference>
<dbReference type="PRINTS" id="PR00081">
    <property type="entry name" value="GDHRDH"/>
</dbReference>
<dbReference type="Gene3D" id="3.40.50.720">
    <property type="entry name" value="NAD(P)-binding Rossmann-like Domain"/>
    <property type="match status" value="1"/>
</dbReference>
<comment type="caution">
    <text evidence="4">The sequence shown here is derived from an EMBL/GenBank/DDBJ whole genome shotgun (WGS) entry which is preliminary data.</text>
</comment>
<evidence type="ECO:0000256" key="1">
    <source>
        <dbReference type="ARBA" id="ARBA00006484"/>
    </source>
</evidence>
<keyword evidence="3" id="KW-0560">Oxidoreductase</keyword>
<accession>A0A9N9VKV4</accession>
<protein>
    <recommendedName>
        <fullName evidence="6">NAD(P)-binding protein</fullName>
    </recommendedName>
</protein>